<sequence length="196" mass="22646">MEEAAGSKHAYSIVVPTCNERLGVALIMYLLLKKTPQVNLTSEQDALTWRWTSHGEYTAKSAYEMQFVGASRDVPGMAIWRAQAEGKHKFFAWLLLQSRILTKDRLAARGWQGNSNCSFCSLHEETAEHLILSCPFAQQVWSRVTVWLNGFMSFQGFDLQLEDWWRANLQNLSKQEQRVKAAVLMYVAWNIWKERN</sequence>
<evidence type="ECO:0000259" key="1">
    <source>
        <dbReference type="Pfam" id="PF13966"/>
    </source>
</evidence>
<name>A0A3L6QZV2_PANMI</name>
<dbReference type="PANTHER" id="PTHR33116">
    <property type="entry name" value="REVERSE TRANSCRIPTASE ZINC-BINDING DOMAIN-CONTAINING PROTEIN-RELATED-RELATED"/>
    <property type="match status" value="1"/>
</dbReference>
<comment type="caution">
    <text evidence="2">The sequence shown here is derived from an EMBL/GenBank/DDBJ whole genome shotgun (WGS) entry which is preliminary data.</text>
</comment>
<protein>
    <submittedName>
        <fullName evidence="2">Ribonuclease H protein</fullName>
    </submittedName>
</protein>
<feature type="domain" description="Reverse transcriptase zinc-binding" evidence="1">
    <location>
        <begin position="57"/>
        <end position="141"/>
    </location>
</feature>
<reference evidence="3" key="1">
    <citation type="journal article" date="2019" name="Nat. Commun.">
        <title>The genome of broomcorn millet.</title>
        <authorList>
            <person name="Zou C."/>
            <person name="Miki D."/>
            <person name="Li D."/>
            <person name="Tang Q."/>
            <person name="Xiao L."/>
            <person name="Rajput S."/>
            <person name="Deng P."/>
            <person name="Jia W."/>
            <person name="Huang R."/>
            <person name="Zhang M."/>
            <person name="Sun Y."/>
            <person name="Hu J."/>
            <person name="Fu X."/>
            <person name="Schnable P.S."/>
            <person name="Li F."/>
            <person name="Zhang H."/>
            <person name="Feng B."/>
            <person name="Zhu X."/>
            <person name="Liu R."/>
            <person name="Schnable J.C."/>
            <person name="Zhu J.-K."/>
            <person name="Zhang H."/>
        </authorList>
    </citation>
    <scope>NUCLEOTIDE SEQUENCE [LARGE SCALE GENOMIC DNA]</scope>
</reference>
<dbReference type="STRING" id="4540.A0A3L6QZV2"/>
<keyword evidence="3" id="KW-1185">Reference proteome</keyword>
<dbReference type="PANTHER" id="PTHR33116:SF78">
    <property type="entry name" value="OS12G0587133 PROTEIN"/>
    <property type="match status" value="1"/>
</dbReference>
<dbReference type="EMBL" id="PQIB02000010">
    <property type="protein sequence ID" value="RLM92742.1"/>
    <property type="molecule type" value="Genomic_DNA"/>
</dbReference>
<proteinExistence type="predicted"/>
<dbReference type="OrthoDB" id="684339at2759"/>
<organism evidence="2 3">
    <name type="scientific">Panicum miliaceum</name>
    <name type="common">Proso millet</name>
    <name type="synonym">Broomcorn millet</name>
    <dbReference type="NCBI Taxonomy" id="4540"/>
    <lineage>
        <taxon>Eukaryota</taxon>
        <taxon>Viridiplantae</taxon>
        <taxon>Streptophyta</taxon>
        <taxon>Embryophyta</taxon>
        <taxon>Tracheophyta</taxon>
        <taxon>Spermatophyta</taxon>
        <taxon>Magnoliopsida</taxon>
        <taxon>Liliopsida</taxon>
        <taxon>Poales</taxon>
        <taxon>Poaceae</taxon>
        <taxon>PACMAD clade</taxon>
        <taxon>Panicoideae</taxon>
        <taxon>Panicodae</taxon>
        <taxon>Paniceae</taxon>
        <taxon>Panicinae</taxon>
        <taxon>Panicum</taxon>
        <taxon>Panicum sect. Panicum</taxon>
    </lineage>
</organism>
<gene>
    <name evidence="2" type="ORF">C2845_PM08G29610</name>
</gene>
<evidence type="ECO:0000313" key="2">
    <source>
        <dbReference type="EMBL" id="RLM92742.1"/>
    </source>
</evidence>
<evidence type="ECO:0000313" key="3">
    <source>
        <dbReference type="Proteomes" id="UP000275267"/>
    </source>
</evidence>
<accession>A0A3L6QZV2</accession>
<dbReference type="InterPro" id="IPR026960">
    <property type="entry name" value="RVT-Znf"/>
</dbReference>
<dbReference type="AlphaFoldDB" id="A0A3L6QZV2"/>
<dbReference type="Proteomes" id="UP000275267">
    <property type="component" value="Unassembled WGS sequence"/>
</dbReference>
<dbReference type="Pfam" id="PF13966">
    <property type="entry name" value="zf-RVT"/>
    <property type="match status" value="1"/>
</dbReference>